<feature type="transmembrane region" description="Helical" evidence="1">
    <location>
        <begin position="51"/>
        <end position="72"/>
    </location>
</feature>
<evidence type="ECO:0000313" key="2">
    <source>
        <dbReference type="EMBL" id="RID56673.1"/>
    </source>
</evidence>
<name>A0A397Z305_BRACM</name>
<proteinExistence type="predicted"/>
<protein>
    <submittedName>
        <fullName evidence="2">Uncharacterized protein</fullName>
    </submittedName>
</protein>
<keyword evidence="1" id="KW-0472">Membrane</keyword>
<evidence type="ECO:0000256" key="1">
    <source>
        <dbReference type="SAM" id="Phobius"/>
    </source>
</evidence>
<gene>
    <name evidence="2" type="ORF">BRARA_F00101</name>
</gene>
<reference evidence="2 3" key="1">
    <citation type="submission" date="2018-06" db="EMBL/GenBank/DDBJ databases">
        <title>WGS assembly of Brassica rapa FPsc.</title>
        <authorList>
            <person name="Bowman J."/>
            <person name="Kohchi T."/>
            <person name="Yamato K."/>
            <person name="Jenkins J."/>
            <person name="Shu S."/>
            <person name="Ishizaki K."/>
            <person name="Yamaoka S."/>
            <person name="Nishihama R."/>
            <person name="Nakamura Y."/>
            <person name="Berger F."/>
            <person name="Adam C."/>
            <person name="Aki S."/>
            <person name="Althoff F."/>
            <person name="Araki T."/>
            <person name="Arteaga-Vazquez M."/>
            <person name="Balasubrmanian S."/>
            <person name="Bauer D."/>
            <person name="Boehm C."/>
            <person name="Briginshaw L."/>
            <person name="Caballero-Perez J."/>
            <person name="Catarino B."/>
            <person name="Chen F."/>
            <person name="Chiyoda S."/>
            <person name="Chovatia M."/>
            <person name="Davies K."/>
            <person name="Delmans M."/>
            <person name="Demura T."/>
            <person name="Dierschke T."/>
            <person name="Dolan L."/>
            <person name="Dorantes-Acosta A."/>
            <person name="Eklund D."/>
            <person name="Florent S."/>
            <person name="Flores-Sandoval E."/>
            <person name="Fujiyama A."/>
            <person name="Fukuzawa H."/>
            <person name="Galik B."/>
            <person name="Grimanelli D."/>
            <person name="Grimwood J."/>
            <person name="Grossniklaus U."/>
            <person name="Hamada T."/>
            <person name="Haseloff J."/>
            <person name="Hetherington A."/>
            <person name="Higo A."/>
            <person name="Hirakawa Y."/>
            <person name="Hundley H."/>
            <person name="Ikeda Y."/>
            <person name="Inoue K."/>
            <person name="Inoue S."/>
            <person name="Ishida S."/>
            <person name="Jia Q."/>
            <person name="Kakita M."/>
            <person name="Kanazawa T."/>
            <person name="Kawai Y."/>
            <person name="Kawashima T."/>
            <person name="Kennedy M."/>
            <person name="Kinose K."/>
            <person name="Kinoshita T."/>
            <person name="Kohara Y."/>
            <person name="Koide E."/>
            <person name="Komatsu K."/>
            <person name="Kopischke S."/>
            <person name="Kubo M."/>
            <person name="Kyozuka J."/>
            <person name="Lagercrantz U."/>
            <person name="Lin S."/>
            <person name="Lindquist E."/>
            <person name="Lipzen A."/>
            <person name="Lu C."/>
            <person name="Luna E."/>
            <person name="Martienssen R."/>
            <person name="Minamino N."/>
            <person name="Mizutani M."/>
            <person name="Mizutani M."/>
            <person name="Mochizuki N."/>
            <person name="Monte I."/>
            <person name="Mosher R."/>
            <person name="Nagasaki H."/>
            <person name="Nakagami H."/>
            <person name="Naramoto S."/>
            <person name="Nishitani K."/>
            <person name="Ohtani M."/>
            <person name="Okamoto T."/>
            <person name="Okumura M."/>
            <person name="Phillips J."/>
            <person name="Pollak B."/>
            <person name="Reinders A."/>
            <person name="Roevekamp M."/>
            <person name="Sano R."/>
            <person name="Sawa S."/>
            <person name="Schmid M."/>
            <person name="Shirakawa M."/>
            <person name="Solano R."/>
            <person name="Spunde A."/>
            <person name="Suetsugu N."/>
            <person name="Sugano S."/>
            <person name="Sugiyama A."/>
            <person name="Sun R."/>
            <person name="Suzuki Y."/>
            <person name="Takenaka M."/>
            <person name="Takezawa D."/>
            <person name="Tomogane H."/>
            <person name="Tsuzuki M."/>
            <person name="Ueda T."/>
            <person name="Umeda M."/>
            <person name="Ward J."/>
            <person name="Watanabe Y."/>
            <person name="Yazaki K."/>
            <person name="Yokoyama R."/>
            <person name="Yoshitake Y."/>
            <person name="Yotsui I."/>
            <person name="Zachgo S."/>
            <person name="Schmutz J."/>
        </authorList>
    </citation>
    <scope>NUCLEOTIDE SEQUENCE [LARGE SCALE GENOMIC DNA]</scope>
    <source>
        <strain evidence="3">cv. B-3</strain>
    </source>
</reference>
<dbReference type="EMBL" id="CM010633">
    <property type="protein sequence ID" value="RID56673.1"/>
    <property type="molecule type" value="Genomic_DNA"/>
</dbReference>
<accession>A0A397Z305</accession>
<keyword evidence="1" id="KW-1133">Transmembrane helix</keyword>
<sequence length="89" mass="10473">MSTAELMKMSRRDLSLPHANTCFPQVLTLDTFSDLSDSTFSSFRYVFAKFFLIYIYILQNIFTCLFFLNIYFTKFSPFGKCVSDKFVVR</sequence>
<dbReference type="Proteomes" id="UP000264353">
    <property type="component" value="Chromosome A6"/>
</dbReference>
<keyword evidence="1" id="KW-0812">Transmembrane</keyword>
<organism evidence="2 3">
    <name type="scientific">Brassica campestris</name>
    <name type="common">Field mustard</name>
    <dbReference type="NCBI Taxonomy" id="3711"/>
    <lineage>
        <taxon>Eukaryota</taxon>
        <taxon>Viridiplantae</taxon>
        <taxon>Streptophyta</taxon>
        <taxon>Embryophyta</taxon>
        <taxon>Tracheophyta</taxon>
        <taxon>Spermatophyta</taxon>
        <taxon>Magnoliopsida</taxon>
        <taxon>eudicotyledons</taxon>
        <taxon>Gunneridae</taxon>
        <taxon>Pentapetalae</taxon>
        <taxon>rosids</taxon>
        <taxon>malvids</taxon>
        <taxon>Brassicales</taxon>
        <taxon>Brassicaceae</taxon>
        <taxon>Brassiceae</taxon>
        <taxon>Brassica</taxon>
    </lineage>
</organism>
<evidence type="ECO:0000313" key="3">
    <source>
        <dbReference type="Proteomes" id="UP000264353"/>
    </source>
</evidence>
<dbReference type="AlphaFoldDB" id="A0A397Z305"/>